<accession>A0A835H1J7</accession>
<gene>
    <name evidence="1" type="ORF">IFM89_004849</name>
</gene>
<proteinExistence type="predicted"/>
<reference evidence="1 2" key="1">
    <citation type="submission" date="2020-10" db="EMBL/GenBank/DDBJ databases">
        <title>The Coptis chinensis genome and diversification of protoberbering-type alkaloids.</title>
        <authorList>
            <person name="Wang B."/>
            <person name="Shu S."/>
            <person name="Song C."/>
            <person name="Liu Y."/>
        </authorList>
    </citation>
    <scope>NUCLEOTIDE SEQUENCE [LARGE SCALE GENOMIC DNA]</scope>
    <source>
        <strain evidence="1">HL-2020</strain>
        <tissue evidence="1">Leaf</tissue>
    </source>
</reference>
<organism evidence="1 2">
    <name type="scientific">Coptis chinensis</name>
    <dbReference type="NCBI Taxonomy" id="261450"/>
    <lineage>
        <taxon>Eukaryota</taxon>
        <taxon>Viridiplantae</taxon>
        <taxon>Streptophyta</taxon>
        <taxon>Embryophyta</taxon>
        <taxon>Tracheophyta</taxon>
        <taxon>Spermatophyta</taxon>
        <taxon>Magnoliopsida</taxon>
        <taxon>Ranunculales</taxon>
        <taxon>Ranunculaceae</taxon>
        <taxon>Coptidoideae</taxon>
        <taxon>Coptis</taxon>
    </lineage>
</organism>
<evidence type="ECO:0000313" key="2">
    <source>
        <dbReference type="Proteomes" id="UP000631114"/>
    </source>
</evidence>
<evidence type="ECO:0000313" key="1">
    <source>
        <dbReference type="EMBL" id="KAF9591620.1"/>
    </source>
</evidence>
<protein>
    <submittedName>
        <fullName evidence="1">Uncharacterized protein</fullName>
    </submittedName>
</protein>
<dbReference type="AlphaFoldDB" id="A0A835H1J7"/>
<keyword evidence="2" id="KW-1185">Reference proteome</keyword>
<name>A0A835H1J7_9MAGN</name>
<dbReference type="Proteomes" id="UP000631114">
    <property type="component" value="Unassembled WGS sequence"/>
</dbReference>
<dbReference type="EMBL" id="JADFTS010000008">
    <property type="protein sequence ID" value="KAF9591620.1"/>
    <property type="molecule type" value="Genomic_DNA"/>
</dbReference>
<comment type="caution">
    <text evidence="1">The sequence shown here is derived from an EMBL/GenBank/DDBJ whole genome shotgun (WGS) entry which is preliminary data.</text>
</comment>
<sequence length="259" mass="28782">MLEMIAVDSSDCDPEYIEWYYKFSHPCVENPVRCSGLFKRSSVVARPTYNGLISRMHIKSKEHFEDCDRWGSAHCSAWAIAEITEAYQILSVGDYSASSASKDLVDGSSASSASKDPVDGSFAPLHPNIRLMIWLVVRPENEGCVVVDSDDGGPINVKKRKTTNLEGFPQKALAATEGFSRKPLAATHQNFWIPTEVSCRNKGVPTEVSCRHRGFLTEVSCRHPSKLLDSHDIKFSPQRGSREGSCRHRVVPTEQSFCS</sequence>